<gene>
    <name evidence="1" type="ORF">IFM89_023006</name>
</gene>
<evidence type="ECO:0000313" key="2">
    <source>
        <dbReference type="Proteomes" id="UP000631114"/>
    </source>
</evidence>
<dbReference type="Proteomes" id="UP000631114">
    <property type="component" value="Unassembled WGS sequence"/>
</dbReference>
<dbReference type="EMBL" id="JADFTS010000003">
    <property type="protein sequence ID" value="KAF9615355.1"/>
    <property type="molecule type" value="Genomic_DNA"/>
</dbReference>
<evidence type="ECO:0000313" key="1">
    <source>
        <dbReference type="EMBL" id="KAF9615355.1"/>
    </source>
</evidence>
<name>A0A835M1D6_9MAGN</name>
<dbReference type="AlphaFoldDB" id="A0A835M1D6"/>
<organism evidence="1 2">
    <name type="scientific">Coptis chinensis</name>
    <dbReference type="NCBI Taxonomy" id="261450"/>
    <lineage>
        <taxon>Eukaryota</taxon>
        <taxon>Viridiplantae</taxon>
        <taxon>Streptophyta</taxon>
        <taxon>Embryophyta</taxon>
        <taxon>Tracheophyta</taxon>
        <taxon>Spermatophyta</taxon>
        <taxon>Magnoliopsida</taxon>
        <taxon>Ranunculales</taxon>
        <taxon>Ranunculaceae</taxon>
        <taxon>Coptidoideae</taxon>
        <taxon>Coptis</taxon>
    </lineage>
</organism>
<protein>
    <submittedName>
        <fullName evidence="1">Uncharacterized protein</fullName>
    </submittedName>
</protein>
<dbReference type="PANTHER" id="PTHR34801">
    <property type="entry name" value="EXPRESSED PROTEIN"/>
    <property type="match status" value="1"/>
</dbReference>
<sequence>MASMAFSAAISTTHSLYNCTSNSSNVSLFVPRIIASAQSKESNAQMGRRELILKCSELAVLGAIFNFRYTFSVVFDIWVFVEKVFGAFIINEFVMVVDSGKKPGYLGVQKNLQALALCPATKNCISTSEDVSDKIHYAPPWNYNPEDGRGKKKPVSKEEAMDELLQAIKSTKPDKFTPRILEKKDDYIRVEYESPILGFVDDVEFWFPPGKKPIVEYRSASRLGNFDFDVNRKRIKALRLELEKKGWASEGTF</sequence>
<dbReference type="InterPro" id="IPR010865">
    <property type="entry name" value="DUF1499"/>
</dbReference>
<comment type="caution">
    <text evidence="1">The sequence shown here is derived from an EMBL/GenBank/DDBJ whole genome shotgun (WGS) entry which is preliminary data.</text>
</comment>
<reference evidence="1 2" key="1">
    <citation type="submission" date="2020-10" db="EMBL/GenBank/DDBJ databases">
        <title>The Coptis chinensis genome and diversification of protoberbering-type alkaloids.</title>
        <authorList>
            <person name="Wang B."/>
            <person name="Shu S."/>
            <person name="Song C."/>
            <person name="Liu Y."/>
        </authorList>
    </citation>
    <scope>NUCLEOTIDE SEQUENCE [LARGE SCALE GENOMIC DNA]</scope>
    <source>
        <strain evidence="1">HL-2020</strain>
        <tissue evidence="1">Leaf</tissue>
    </source>
</reference>
<dbReference type="Pfam" id="PF07386">
    <property type="entry name" value="DUF1499"/>
    <property type="match status" value="1"/>
</dbReference>
<dbReference type="OrthoDB" id="41501at2759"/>
<accession>A0A835M1D6</accession>
<proteinExistence type="predicted"/>
<keyword evidence="2" id="KW-1185">Reference proteome</keyword>
<dbReference type="PANTHER" id="PTHR34801:SF2">
    <property type="entry name" value="EXPRESSED PROTEIN"/>
    <property type="match status" value="1"/>
</dbReference>